<evidence type="ECO:0000256" key="2">
    <source>
        <dbReference type="ARBA" id="ARBA00022692"/>
    </source>
</evidence>
<feature type="transmembrane region" description="Helical" evidence="5">
    <location>
        <begin position="252"/>
        <end position="273"/>
    </location>
</feature>
<dbReference type="GO" id="GO:0005886">
    <property type="term" value="C:plasma membrane"/>
    <property type="evidence" value="ECO:0007669"/>
    <property type="project" value="UniProtKB-SubCell"/>
</dbReference>
<dbReference type="PROSITE" id="PS50850">
    <property type="entry name" value="MFS"/>
    <property type="match status" value="1"/>
</dbReference>
<dbReference type="AlphaFoldDB" id="A0A9Y2MNL1"/>
<dbReference type="EMBL" id="CP127294">
    <property type="protein sequence ID" value="WIX74950.1"/>
    <property type="molecule type" value="Genomic_DNA"/>
</dbReference>
<protein>
    <submittedName>
        <fullName evidence="7">MFS transporter</fullName>
    </submittedName>
</protein>
<feature type="domain" description="Major facilitator superfamily (MFS) profile" evidence="6">
    <location>
        <begin position="5"/>
        <end position="439"/>
    </location>
</feature>
<dbReference type="Pfam" id="PF07690">
    <property type="entry name" value="MFS_1"/>
    <property type="match status" value="1"/>
</dbReference>
<keyword evidence="3 5" id="KW-1133">Transmembrane helix</keyword>
<feature type="transmembrane region" description="Helical" evidence="5">
    <location>
        <begin position="285"/>
        <end position="304"/>
    </location>
</feature>
<dbReference type="KEGG" id="acab:QRX50_25640"/>
<feature type="transmembrane region" description="Helical" evidence="5">
    <location>
        <begin position="161"/>
        <end position="180"/>
    </location>
</feature>
<feature type="transmembrane region" description="Helical" evidence="5">
    <location>
        <begin position="192"/>
        <end position="209"/>
    </location>
</feature>
<feature type="transmembrane region" description="Helical" evidence="5">
    <location>
        <begin position="412"/>
        <end position="432"/>
    </location>
</feature>
<keyword evidence="4 5" id="KW-0472">Membrane</keyword>
<evidence type="ECO:0000259" key="6">
    <source>
        <dbReference type="PROSITE" id="PS50850"/>
    </source>
</evidence>
<dbReference type="Gene3D" id="1.20.1250.20">
    <property type="entry name" value="MFS general substrate transporter like domains"/>
    <property type="match status" value="1"/>
</dbReference>
<dbReference type="Gene3D" id="1.20.1720.10">
    <property type="entry name" value="Multidrug resistance protein D"/>
    <property type="match status" value="1"/>
</dbReference>
<evidence type="ECO:0000313" key="8">
    <source>
        <dbReference type="Proteomes" id="UP001236014"/>
    </source>
</evidence>
<feature type="transmembrane region" description="Helical" evidence="5">
    <location>
        <begin position="96"/>
        <end position="118"/>
    </location>
</feature>
<reference evidence="7 8" key="1">
    <citation type="submission" date="2023-06" db="EMBL/GenBank/DDBJ databases">
        <authorList>
            <person name="Oyuntsetseg B."/>
            <person name="Kim S.B."/>
        </authorList>
    </citation>
    <scope>NUCLEOTIDE SEQUENCE [LARGE SCALE GENOMIC DNA]</scope>
    <source>
        <strain evidence="7 8">2-15</strain>
    </source>
</reference>
<keyword evidence="8" id="KW-1185">Reference proteome</keyword>
<evidence type="ECO:0000256" key="1">
    <source>
        <dbReference type="ARBA" id="ARBA00004651"/>
    </source>
</evidence>
<dbReference type="CDD" id="cd17321">
    <property type="entry name" value="MFS_MMR_MDR_like"/>
    <property type="match status" value="1"/>
</dbReference>
<dbReference type="GO" id="GO:0022857">
    <property type="term" value="F:transmembrane transporter activity"/>
    <property type="evidence" value="ECO:0007669"/>
    <property type="project" value="InterPro"/>
</dbReference>
<accession>A0A9Y2MNL1</accession>
<feature type="transmembrane region" description="Helical" evidence="5">
    <location>
        <begin position="42"/>
        <end position="63"/>
    </location>
</feature>
<name>A0A9Y2MNL1_9PSEU</name>
<proteinExistence type="predicted"/>
<dbReference type="SUPFAM" id="SSF103473">
    <property type="entry name" value="MFS general substrate transporter"/>
    <property type="match status" value="1"/>
</dbReference>
<dbReference type="Proteomes" id="UP001236014">
    <property type="component" value="Chromosome"/>
</dbReference>
<dbReference type="RefSeq" id="WP_285965727.1">
    <property type="nucleotide sequence ID" value="NZ_CP127294.1"/>
</dbReference>
<gene>
    <name evidence="7" type="ORF">QRX50_25640</name>
</gene>
<evidence type="ECO:0000313" key="7">
    <source>
        <dbReference type="EMBL" id="WIX74950.1"/>
    </source>
</evidence>
<organism evidence="7 8">
    <name type="scientific">Amycolatopsis carbonis</name>
    <dbReference type="NCBI Taxonomy" id="715471"/>
    <lineage>
        <taxon>Bacteria</taxon>
        <taxon>Bacillati</taxon>
        <taxon>Actinomycetota</taxon>
        <taxon>Actinomycetes</taxon>
        <taxon>Pseudonocardiales</taxon>
        <taxon>Pseudonocardiaceae</taxon>
        <taxon>Amycolatopsis</taxon>
    </lineage>
</organism>
<feature type="transmembrane region" description="Helical" evidence="5">
    <location>
        <begin position="316"/>
        <end position="333"/>
    </location>
</feature>
<evidence type="ECO:0000256" key="4">
    <source>
        <dbReference type="ARBA" id="ARBA00023136"/>
    </source>
</evidence>
<feature type="transmembrane region" description="Helical" evidence="5">
    <location>
        <begin position="130"/>
        <end position="155"/>
    </location>
</feature>
<dbReference type="InterPro" id="IPR011701">
    <property type="entry name" value="MFS"/>
</dbReference>
<feature type="transmembrane region" description="Helical" evidence="5">
    <location>
        <begin position="70"/>
        <end position="90"/>
    </location>
</feature>
<dbReference type="PANTHER" id="PTHR42718:SF42">
    <property type="entry name" value="EXPORT PROTEIN"/>
    <property type="match status" value="1"/>
</dbReference>
<keyword evidence="2 5" id="KW-0812">Transmembrane</keyword>
<evidence type="ECO:0000256" key="5">
    <source>
        <dbReference type="SAM" id="Phobius"/>
    </source>
</evidence>
<sequence>MKPVLLITLCTGMFLVQLDVTVVNVALPTLGEQLHAGLTALQWVVDGYSVVLAALLLAGAALGDVFGHRGVVLTGLVVFGAASAACGFAQSAAWLVAARAVQGIGAALLLPGTLAVINRQCPDPSTRARALGVWAGVSALALPAGPLLGGVLVSLAGWRPVFLLNVPIVGAAALAVRKLVRPGGRTPGRIDLPGAATAALALGAGVYAVIAHQPLAAGIAVTAAATFLVIEHRSEAPMLPLRLLESRRTAGATTISAALNFVGLGAVLVFTLYLQSVLHLKPLDAGLALLPLFLPLVLLGPLSGRLTAKLGPRPPIIAGLLLGALGLAGILRVDTATTYASLLPALLGLGAGMGLLTAAVVTAAVTDAPAERAGIAGGVNNAARQAAGALGVAVFGAVAGDPANHPAFVRGLHTLGVLSAALWLAAAALAAFTTGPRTRGANGAGWPPRMRGTS</sequence>
<feature type="transmembrane region" description="Helical" evidence="5">
    <location>
        <begin position="382"/>
        <end position="400"/>
    </location>
</feature>
<dbReference type="InterPro" id="IPR020846">
    <property type="entry name" value="MFS_dom"/>
</dbReference>
<feature type="transmembrane region" description="Helical" evidence="5">
    <location>
        <begin position="345"/>
        <end position="370"/>
    </location>
</feature>
<dbReference type="InterPro" id="IPR036259">
    <property type="entry name" value="MFS_trans_sf"/>
</dbReference>
<evidence type="ECO:0000256" key="3">
    <source>
        <dbReference type="ARBA" id="ARBA00022989"/>
    </source>
</evidence>
<dbReference type="PANTHER" id="PTHR42718">
    <property type="entry name" value="MAJOR FACILITATOR SUPERFAMILY MULTIDRUG TRANSPORTER MFSC"/>
    <property type="match status" value="1"/>
</dbReference>
<comment type="subcellular location">
    <subcellularLocation>
        <location evidence="1">Cell membrane</location>
        <topology evidence="1">Multi-pass membrane protein</topology>
    </subcellularLocation>
</comment>
<feature type="transmembrane region" description="Helical" evidence="5">
    <location>
        <begin position="215"/>
        <end position="231"/>
    </location>
</feature>